<accession>A5ZWC6</accession>
<dbReference type="AlphaFoldDB" id="A5ZWC6"/>
<organism evidence="1 2">
    <name type="scientific">Blautia obeum ATCC 29174</name>
    <dbReference type="NCBI Taxonomy" id="411459"/>
    <lineage>
        <taxon>Bacteria</taxon>
        <taxon>Bacillati</taxon>
        <taxon>Bacillota</taxon>
        <taxon>Clostridia</taxon>
        <taxon>Lachnospirales</taxon>
        <taxon>Lachnospiraceae</taxon>
        <taxon>Blautia</taxon>
    </lineage>
</organism>
<reference evidence="1 2" key="1">
    <citation type="submission" date="2007-03" db="EMBL/GenBank/DDBJ databases">
        <authorList>
            <person name="Fulton L."/>
            <person name="Clifton S."/>
            <person name="Fulton B."/>
            <person name="Xu J."/>
            <person name="Minx P."/>
            <person name="Pepin K.H."/>
            <person name="Johnson M."/>
            <person name="Thiruvilangam P."/>
            <person name="Bhonagiri V."/>
            <person name="Nash W.E."/>
            <person name="Mardis E.R."/>
            <person name="Wilson R.K."/>
        </authorList>
    </citation>
    <scope>NUCLEOTIDE SEQUENCE [LARGE SCALE GENOMIC DNA]</scope>
    <source>
        <strain evidence="1 2">ATCC 29174</strain>
    </source>
</reference>
<gene>
    <name evidence="1" type="ORF">RUMOBE_03319</name>
</gene>
<dbReference type="HOGENOM" id="CLU_3266501_0_0_9"/>
<reference evidence="1 2" key="2">
    <citation type="submission" date="2007-04" db="EMBL/GenBank/DDBJ databases">
        <title>Draft genome sequence of Ruminococcus obeum (ATCC 29174).</title>
        <authorList>
            <person name="Sudarsanam P."/>
            <person name="Ley R."/>
            <person name="Guruge J."/>
            <person name="Turnbaugh P.J."/>
            <person name="Mahowald M."/>
            <person name="Liep D."/>
            <person name="Gordon J."/>
        </authorList>
    </citation>
    <scope>NUCLEOTIDE SEQUENCE [LARGE SCALE GENOMIC DNA]</scope>
    <source>
        <strain evidence="1 2">ATCC 29174</strain>
    </source>
</reference>
<protein>
    <submittedName>
        <fullName evidence="1">Uncharacterized protein</fullName>
    </submittedName>
</protein>
<evidence type="ECO:0000313" key="2">
    <source>
        <dbReference type="Proteomes" id="UP000006002"/>
    </source>
</evidence>
<evidence type="ECO:0000313" key="1">
    <source>
        <dbReference type="EMBL" id="EDM86080.1"/>
    </source>
</evidence>
<proteinExistence type="predicted"/>
<dbReference type="EMBL" id="AAVO02000019">
    <property type="protein sequence ID" value="EDM86080.1"/>
    <property type="molecule type" value="Genomic_DNA"/>
</dbReference>
<sequence length="41" mass="4729">MTNRKKEEDMMTRIGQMIFNDGYAKGFKEGLAEVRGREYGA</sequence>
<dbReference type="Proteomes" id="UP000006002">
    <property type="component" value="Unassembled WGS sequence"/>
</dbReference>
<name>A5ZWC6_9FIRM</name>
<comment type="caution">
    <text evidence="1">The sequence shown here is derived from an EMBL/GenBank/DDBJ whole genome shotgun (WGS) entry which is preliminary data.</text>
</comment>